<evidence type="ECO:0000313" key="3">
    <source>
        <dbReference type="Proteomes" id="UP000268553"/>
    </source>
</evidence>
<dbReference type="Pfam" id="PF04607">
    <property type="entry name" value="RelA_SpoT"/>
    <property type="match status" value="1"/>
</dbReference>
<dbReference type="PANTHER" id="PTHR41773:SF1">
    <property type="entry name" value="RELA_SPOT DOMAIN-CONTAINING PROTEIN"/>
    <property type="match status" value="1"/>
</dbReference>
<dbReference type="SUPFAM" id="SSF81301">
    <property type="entry name" value="Nucleotidyltransferase"/>
    <property type="match status" value="1"/>
</dbReference>
<dbReference type="PANTHER" id="PTHR41773">
    <property type="entry name" value="GTP PYROPHOSPHATASE-RELATED"/>
    <property type="match status" value="1"/>
</dbReference>
<dbReference type="RefSeq" id="WP_125229472.1">
    <property type="nucleotide sequence ID" value="NZ_RWJI01000001.1"/>
</dbReference>
<evidence type="ECO:0000259" key="1">
    <source>
        <dbReference type="SMART" id="SM00954"/>
    </source>
</evidence>
<comment type="caution">
    <text evidence="2">The sequence shown here is derived from an EMBL/GenBank/DDBJ whole genome shotgun (WGS) entry which is preliminary data.</text>
</comment>
<dbReference type="OrthoDB" id="9801824at2"/>
<dbReference type="InterPro" id="IPR007685">
    <property type="entry name" value="RelA_SpoT"/>
</dbReference>
<dbReference type="GO" id="GO:0015969">
    <property type="term" value="P:guanosine tetraphosphate metabolic process"/>
    <property type="evidence" value="ECO:0007669"/>
    <property type="project" value="InterPro"/>
</dbReference>
<dbReference type="Proteomes" id="UP000268553">
    <property type="component" value="Unassembled WGS sequence"/>
</dbReference>
<evidence type="ECO:0000313" key="2">
    <source>
        <dbReference type="EMBL" id="RRQ51457.1"/>
    </source>
</evidence>
<gene>
    <name evidence="2" type="ORF">D7D48_00695</name>
</gene>
<proteinExistence type="predicted"/>
<dbReference type="SMART" id="SM00954">
    <property type="entry name" value="RelA_SpoT"/>
    <property type="match status" value="1"/>
</dbReference>
<organism evidence="2 3">
    <name type="scientific">Sphingorhabdus wooponensis</name>
    <dbReference type="NCBI Taxonomy" id="940136"/>
    <lineage>
        <taxon>Bacteria</taxon>
        <taxon>Pseudomonadati</taxon>
        <taxon>Pseudomonadota</taxon>
        <taxon>Alphaproteobacteria</taxon>
        <taxon>Sphingomonadales</taxon>
        <taxon>Sphingomonadaceae</taxon>
        <taxon>Sphingorhabdus</taxon>
    </lineage>
</organism>
<dbReference type="AlphaFoldDB" id="A0A3R8R418"/>
<reference evidence="2 3" key="1">
    <citation type="submission" date="2018-12" db="EMBL/GenBank/DDBJ databases">
        <authorList>
            <person name="Kim S.-J."/>
            <person name="Jung G.-Y."/>
        </authorList>
    </citation>
    <scope>NUCLEOTIDE SEQUENCE [LARGE SCALE GENOMIC DNA]</scope>
    <source>
        <strain evidence="2 3">03SU3-P</strain>
    </source>
</reference>
<dbReference type="InterPro" id="IPR043519">
    <property type="entry name" value="NT_sf"/>
</dbReference>
<dbReference type="EMBL" id="RWJI01000001">
    <property type="protein sequence ID" value="RRQ51457.1"/>
    <property type="molecule type" value="Genomic_DNA"/>
</dbReference>
<feature type="domain" description="RelA/SpoT" evidence="1">
    <location>
        <begin position="44"/>
        <end position="172"/>
    </location>
</feature>
<dbReference type="CDD" id="cd05399">
    <property type="entry name" value="NT_Rel-Spo_like"/>
    <property type="match status" value="1"/>
</dbReference>
<dbReference type="Gene3D" id="3.30.460.10">
    <property type="entry name" value="Beta Polymerase, domain 2"/>
    <property type="match status" value="1"/>
</dbReference>
<accession>A0A3R8R418</accession>
<keyword evidence="3" id="KW-1185">Reference proteome</keyword>
<sequence length="218" mass="25313">MSADYAILDEYSARHSILVQTAEKLQLHLRELVLGLPRIDSVVARAKDPHRYFVKATKVDDTGKPKYADPRYEIQDQIGVRINVLYLFDVEIVRQHLMRFMRHIEEAPKSPINDEAFGYFGHHFIFQLPDDVVSDLHKKETPQFFELQIKTLFQHAWSETHHDLGYKAKRDLTSDERRHIAFTAAQAWGADKIFEDLAAPLVLNDNDTSPDALLRHPR</sequence>
<name>A0A3R8R418_9SPHN</name>
<protein>
    <recommendedName>
        <fullName evidence="1">RelA/SpoT domain-containing protein</fullName>
    </recommendedName>
</protein>